<keyword evidence="2" id="KW-0805">Transcription regulation</keyword>
<evidence type="ECO:0000256" key="4">
    <source>
        <dbReference type="ARBA" id="ARBA00023163"/>
    </source>
</evidence>
<evidence type="ECO:0000256" key="1">
    <source>
        <dbReference type="ARBA" id="ARBA00022491"/>
    </source>
</evidence>
<dbReference type="Pfam" id="PF13411">
    <property type="entry name" value="MerR_1"/>
    <property type="match status" value="1"/>
</dbReference>
<dbReference type="Proteomes" id="UP000248795">
    <property type="component" value="Unassembled WGS sequence"/>
</dbReference>
<evidence type="ECO:0000259" key="6">
    <source>
        <dbReference type="PROSITE" id="PS50937"/>
    </source>
</evidence>
<gene>
    <name evidence="7" type="ORF">DK847_08625</name>
</gene>
<feature type="coiled-coil region" evidence="5">
    <location>
        <begin position="104"/>
        <end position="131"/>
    </location>
</feature>
<dbReference type="GO" id="GO:0003700">
    <property type="term" value="F:DNA-binding transcription factor activity"/>
    <property type="evidence" value="ECO:0007669"/>
    <property type="project" value="InterPro"/>
</dbReference>
<reference evidence="8" key="1">
    <citation type="submission" date="2018-06" db="EMBL/GenBank/DDBJ databases">
        <title>Aestuariibacter litoralis strain KCTC 52945T.</title>
        <authorList>
            <person name="Li X."/>
            <person name="Salam N."/>
            <person name="Li J.-L."/>
            <person name="Chen Y.-M."/>
            <person name="Yang Z.-W."/>
            <person name="Zhang L.-Y."/>
            <person name="Han M.-X."/>
            <person name="Xiao M."/>
            <person name="Li W.-J."/>
        </authorList>
    </citation>
    <scope>NUCLEOTIDE SEQUENCE [LARGE SCALE GENOMIC DNA]</scope>
    <source>
        <strain evidence="8">KCTC 52945</strain>
    </source>
</reference>
<dbReference type="SUPFAM" id="SSF46955">
    <property type="entry name" value="Putative DNA-binding domain"/>
    <property type="match status" value="1"/>
</dbReference>
<keyword evidence="4" id="KW-0804">Transcription</keyword>
<evidence type="ECO:0000256" key="3">
    <source>
        <dbReference type="ARBA" id="ARBA00023125"/>
    </source>
</evidence>
<evidence type="ECO:0000256" key="5">
    <source>
        <dbReference type="SAM" id="Coils"/>
    </source>
</evidence>
<evidence type="ECO:0000313" key="7">
    <source>
        <dbReference type="EMBL" id="PZF77375.1"/>
    </source>
</evidence>
<evidence type="ECO:0000313" key="8">
    <source>
        <dbReference type="Proteomes" id="UP000248795"/>
    </source>
</evidence>
<proteinExistence type="predicted"/>
<dbReference type="SMART" id="SM00422">
    <property type="entry name" value="HTH_MERR"/>
    <property type="match status" value="1"/>
</dbReference>
<keyword evidence="8" id="KW-1185">Reference proteome</keyword>
<dbReference type="PANTHER" id="PTHR30204">
    <property type="entry name" value="REDOX-CYCLING DRUG-SENSING TRANSCRIPTIONAL ACTIVATOR SOXR"/>
    <property type="match status" value="1"/>
</dbReference>
<dbReference type="RefSeq" id="WP_111197779.1">
    <property type="nucleotide sequence ID" value="NZ_QKVK01000003.1"/>
</dbReference>
<dbReference type="EMBL" id="QKVK01000003">
    <property type="protein sequence ID" value="PZF77375.1"/>
    <property type="molecule type" value="Genomic_DNA"/>
</dbReference>
<dbReference type="InterPro" id="IPR009061">
    <property type="entry name" value="DNA-bd_dom_put_sf"/>
</dbReference>
<dbReference type="PROSITE" id="PS50937">
    <property type="entry name" value="HTH_MERR_2"/>
    <property type="match status" value="1"/>
</dbReference>
<keyword evidence="3" id="KW-0238">DNA-binding</keyword>
<accession>A0A2W2APP9</accession>
<dbReference type="InterPro" id="IPR047057">
    <property type="entry name" value="MerR_fam"/>
</dbReference>
<dbReference type="AlphaFoldDB" id="A0A2W2APP9"/>
<dbReference type="GO" id="GO:0003677">
    <property type="term" value="F:DNA binding"/>
    <property type="evidence" value="ECO:0007669"/>
    <property type="project" value="UniProtKB-KW"/>
</dbReference>
<keyword evidence="5" id="KW-0175">Coiled coil</keyword>
<dbReference type="InterPro" id="IPR000551">
    <property type="entry name" value="MerR-type_HTH_dom"/>
</dbReference>
<name>A0A2W2APP9_9HYPH</name>
<dbReference type="Gene3D" id="1.10.1660.10">
    <property type="match status" value="1"/>
</dbReference>
<dbReference type="CDD" id="cd00592">
    <property type="entry name" value="HTH_MerR-like"/>
    <property type="match status" value="1"/>
</dbReference>
<feature type="domain" description="HTH merR-type" evidence="6">
    <location>
        <begin position="26"/>
        <end position="90"/>
    </location>
</feature>
<evidence type="ECO:0000256" key="2">
    <source>
        <dbReference type="ARBA" id="ARBA00023015"/>
    </source>
</evidence>
<protein>
    <recommendedName>
        <fullName evidence="6">HTH merR-type domain-containing protein</fullName>
    </recommendedName>
</protein>
<dbReference type="PANTHER" id="PTHR30204:SF69">
    <property type="entry name" value="MERR-FAMILY TRANSCRIPTIONAL REGULATOR"/>
    <property type="match status" value="1"/>
</dbReference>
<sequence length="137" mass="15766">MDDQLDNIGMTPAGNSYEPQDGFLFIGELAKLTSTDPKTIRFYERVELISPARHGRFRTYLASDVRRLKNILTLRRLGVPIAQIREILDMLTPEEDVLSSEKAVRHLKQHLDLLKNRQDELRQQIEKTHSALESLVA</sequence>
<comment type="caution">
    <text evidence="7">The sequence shown here is derived from an EMBL/GenBank/DDBJ whole genome shotgun (WGS) entry which is preliminary data.</text>
</comment>
<keyword evidence="1" id="KW-0678">Repressor</keyword>
<organism evidence="7 8">
    <name type="scientific">Aestuariivirga litoralis</name>
    <dbReference type="NCBI Taxonomy" id="2650924"/>
    <lineage>
        <taxon>Bacteria</taxon>
        <taxon>Pseudomonadati</taxon>
        <taxon>Pseudomonadota</taxon>
        <taxon>Alphaproteobacteria</taxon>
        <taxon>Hyphomicrobiales</taxon>
        <taxon>Aestuariivirgaceae</taxon>
        <taxon>Aestuariivirga</taxon>
    </lineage>
</organism>